<evidence type="ECO:0000313" key="10">
    <source>
        <dbReference type="Proteomes" id="UP001017257"/>
    </source>
</evidence>
<evidence type="ECO:0000256" key="1">
    <source>
        <dbReference type="ARBA" id="ARBA00000085"/>
    </source>
</evidence>
<reference evidence="9" key="1">
    <citation type="submission" date="2022-08" db="EMBL/GenBank/DDBJ databases">
        <title>Microvirga terrae sp. nov., isolated from soil.</title>
        <authorList>
            <person name="Kim K.H."/>
            <person name="Seo Y.L."/>
            <person name="Kim J.M."/>
            <person name="Lee J.K."/>
            <person name="Han D.M."/>
            <person name="Jeon C.O."/>
        </authorList>
    </citation>
    <scope>NUCLEOTIDE SEQUENCE</scope>
    <source>
        <strain evidence="9">R24</strain>
    </source>
</reference>
<dbReference type="SMART" id="SM00387">
    <property type="entry name" value="HATPase_c"/>
    <property type="match status" value="1"/>
</dbReference>
<evidence type="ECO:0000256" key="2">
    <source>
        <dbReference type="ARBA" id="ARBA00012438"/>
    </source>
</evidence>
<organism evidence="9 10">
    <name type="scientific">Microvirga terrae</name>
    <dbReference type="NCBI Taxonomy" id="2740529"/>
    <lineage>
        <taxon>Bacteria</taxon>
        <taxon>Pseudomonadati</taxon>
        <taxon>Pseudomonadota</taxon>
        <taxon>Alphaproteobacteria</taxon>
        <taxon>Hyphomicrobiales</taxon>
        <taxon>Methylobacteriaceae</taxon>
        <taxon>Microvirga</taxon>
    </lineage>
</organism>
<dbReference type="RefSeq" id="WP_173947529.1">
    <property type="nucleotide sequence ID" value="NZ_CP102845.1"/>
</dbReference>
<dbReference type="InterPro" id="IPR004358">
    <property type="entry name" value="Sig_transdc_His_kin-like_C"/>
</dbReference>
<gene>
    <name evidence="9" type="ORF">HPT29_021385</name>
</gene>
<dbReference type="Proteomes" id="UP001017257">
    <property type="component" value="Chromosome"/>
</dbReference>
<dbReference type="InterPro" id="IPR036890">
    <property type="entry name" value="HATPase_C_sf"/>
</dbReference>
<dbReference type="PANTHER" id="PTHR43065">
    <property type="entry name" value="SENSOR HISTIDINE KINASE"/>
    <property type="match status" value="1"/>
</dbReference>
<evidence type="ECO:0000259" key="8">
    <source>
        <dbReference type="PROSITE" id="PS50109"/>
    </source>
</evidence>
<keyword evidence="7" id="KW-0902">Two-component regulatory system</keyword>
<evidence type="ECO:0000256" key="3">
    <source>
        <dbReference type="ARBA" id="ARBA00022679"/>
    </source>
</evidence>
<proteinExistence type="predicted"/>
<dbReference type="Pfam" id="PF02518">
    <property type="entry name" value="HATPase_c"/>
    <property type="match status" value="1"/>
</dbReference>
<evidence type="ECO:0000256" key="6">
    <source>
        <dbReference type="ARBA" id="ARBA00022840"/>
    </source>
</evidence>
<dbReference type="GO" id="GO:0005524">
    <property type="term" value="F:ATP binding"/>
    <property type="evidence" value="ECO:0007669"/>
    <property type="project" value="UniProtKB-KW"/>
</dbReference>
<name>A0ABY5RQ03_9HYPH</name>
<protein>
    <recommendedName>
        <fullName evidence="2">histidine kinase</fullName>
        <ecNumber evidence="2">2.7.13.3</ecNumber>
    </recommendedName>
</protein>
<dbReference type="InterPro" id="IPR003594">
    <property type="entry name" value="HATPase_dom"/>
</dbReference>
<keyword evidence="5" id="KW-0418">Kinase</keyword>
<dbReference type="SUPFAM" id="SSF55874">
    <property type="entry name" value="ATPase domain of HSP90 chaperone/DNA topoisomerase II/histidine kinase"/>
    <property type="match status" value="1"/>
</dbReference>
<sequence length="261" mass="27113">MSPTTLEVRDAYRAGSSEVHRSQDSSLTPIPPGVVHDLGNLIQIATSAVSVVASRLGDASDPSTVRAVAGATTSLEQAGALIRQTMSMARAAGKALDLVDVALFLNEFEVLIQPSWRPNIRLDLLIGSDLPAVLCDRIGLQNAVLNLIFNARDAMPDGGTISISAVAEDYALGAAVIIRVTDTGLGMSEQTMARAFDPCFSTKDGGLGGFGLSMVRSFALEVDGSVDIQSSLSTGTTVTLRLPCNGRQESPAAGPILAATD</sequence>
<evidence type="ECO:0000256" key="7">
    <source>
        <dbReference type="ARBA" id="ARBA00023012"/>
    </source>
</evidence>
<evidence type="ECO:0000313" key="9">
    <source>
        <dbReference type="EMBL" id="UVF18989.1"/>
    </source>
</evidence>
<dbReference type="EMBL" id="CP102845">
    <property type="protein sequence ID" value="UVF18989.1"/>
    <property type="molecule type" value="Genomic_DNA"/>
</dbReference>
<keyword evidence="3" id="KW-0808">Transferase</keyword>
<keyword evidence="4" id="KW-0547">Nucleotide-binding</keyword>
<comment type="catalytic activity">
    <reaction evidence="1">
        <text>ATP + protein L-histidine = ADP + protein N-phospho-L-histidine.</text>
        <dbReference type="EC" id="2.7.13.3"/>
    </reaction>
</comment>
<dbReference type="EC" id="2.7.13.3" evidence="2"/>
<keyword evidence="6 9" id="KW-0067">ATP-binding</keyword>
<dbReference type="PRINTS" id="PR00344">
    <property type="entry name" value="BCTRLSENSOR"/>
</dbReference>
<dbReference type="Gene3D" id="3.30.565.10">
    <property type="entry name" value="Histidine kinase-like ATPase, C-terminal domain"/>
    <property type="match status" value="1"/>
</dbReference>
<dbReference type="PANTHER" id="PTHR43065:SF46">
    <property type="entry name" value="C4-DICARBOXYLATE TRANSPORT SENSOR PROTEIN DCTB"/>
    <property type="match status" value="1"/>
</dbReference>
<evidence type="ECO:0000256" key="5">
    <source>
        <dbReference type="ARBA" id="ARBA00022777"/>
    </source>
</evidence>
<feature type="domain" description="Histidine kinase" evidence="8">
    <location>
        <begin position="33"/>
        <end position="246"/>
    </location>
</feature>
<accession>A0ABY5RQ03</accession>
<evidence type="ECO:0000256" key="4">
    <source>
        <dbReference type="ARBA" id="ARBA00022741"/>
    </source>
</evidence>
<keyword evidence="10" id="KW-1185">Reference proteome</keyword>
<dbReference type="InterPro" id="IPR005467">
    <property type="entry name" value="His_kinase_dom"/>
</dbReference>
<dbReference type="PROSITE" id="PS50109">
    <property type="entry name" value="HIS_KIN"/>
    <property type="match status" value="1"/>
</dbReference>